<dbReference type="InterPro" id="IPR003615">
    <property type="entry name" value="HNH_nuc"/>
</dbReference>
<dbReference type="Proteomes" id="UP000271469">
    <property type="component" value="Chromosome"/>
</dbReference>
<evidence type="ECO:0000313" key="3">
    <source>
        <dbReference type="Proteomes" id="UP000271469"/>
    </source>
</evidence>
<evidence type="ECO:0000259" key="1">
    <source>
        <dbReference type="SMART" id="SM00507"/>
    </source>
</evidence>
<reference evidence="2 3" key="1">
    <citation type="submission" date="2018-11" db="EMBL/GenBank/DDBJ databases">
        <title>Gordonia insulae sp. nov., isolated from an island soil.</title>
        <authorList>
            <person name="Kim Y.S."/>
            <person name="Kim S.B."/>
        </authorList>
    </citation>
    <scope>NUCLEOTIDE SEQUENCE [LARGE SCALE GENOMIC DNA]</scope>
    <source>
        <strain evidence="2 3">MMS17-SY073</strain>
    </source>
</reference>
<evidence type="ECO:0000313" key="2">
    <source>
        <dbReference type="EMBL" id="AZG46699.1"/>
    </source>
</evidence>
<keyword evidence="3" id="KW-1185">Reference proteome</keyword>
<protein>
    <recommendedName>
        <fullName evidence="1">HNH nuclease domain-containing protein</fullName>
    </recommendedName>
</protein>
<dbReference type="KEGG" id="gom:D7316_03300"/>
<dbReference type="EMBL" id="CP033972">
    <property type="protein sequence ID" value="AZG46699.1"/>
    <property type="molecule type" value="Genomic_DNA"/>
</dbReference>
<organism evidence="2 3">
    <name type="scientific">Gordonia insulae</name>
    <dbReference type="NCBI Taxonomy" id="2420509"/>
    <lineage>
        <taxon>Bacteria</taxon>
        <taxon>Bacillati</taxon>
        <taxon>Actinomycetota</taxon>
        <taxon>Actinomycetes</taxon>
        <taxon>Mycobacteriales</taxon>
        <taxon>Gordoniaceae</taxon>
        <taxon>Gordonia</taxon>
    </lineage>
</organism>
<dbReference type="InterPro" id="IPR029471">
    <property type="entry name" value="HNH_5"/>
</dbReference>
<feature type="domain" description="HNH nuclease" evidence="1">
    <location>
        <begin position="11"/>
        <end position="61"/>
    </location>
</feature>
<dbReference type="CDD" id="cd00085">
    <property type="entry name" value="HNHc"/>
    <property type="match status" value="1"/>
</dbReference>
<sequence length="107" mass="11741">MRNAGNDLSVAQWQEIKDAWGGCAYCARSDTPLQKDCIQPLSVGGRYTRLNVVPACRSCNASKCNSEVTGWMRRKKLDEEAFLRRVIAVSALLTAEPGPDPSAEVLQ</sequence>
<dbReference type="AlphaFoldDB" id="A0A3G8JQB9"/>
<proteinExistence type="predicted"/>
<gene>
    <name evidence="2" type="ORF">D7316_03300</name>
</gene>
<accession>A0A3G8JQB9</accession>
<name>A0A3G8JQB9_9ACTN</name>
<dbReference type="Gene3D" id="1.10.30.50">
    <property type="match status" value="1"/>
</dbReference>
<dbReference type="SMART" id="SM00507">
    <property type="entry name" value="HNHc"/>
    <property type="match status" value="1"/>
</dbReference>
<dbReference type="Pfam" id="PF14279">
    <property type="entry name" value="HNH_5"/>
    <property type="match status" value="1"/>
</dbReference>